<sequence>MKQIIVANVTPFGEKGEVDLEALKTLYNFDRTKGMREFWVMGSTGECKLLSYDEKISIARTSIEALGSGAILGVNENSIERTVKLAKEFVDMGASSLFSLPPLYHRPSELGVLKFYEAISKLGVPVYVYNIPDYVGYTVGINVTKKLAAEGIIQGMKYTTNNMVSFLEYLKVKEDVKHFKLFMGTEHLILPSLMYGGDGVVTAVANFAPELVKDIVDSFESGNWSQAMESQRKVSKLAFVISAGDYPAGVKIALRYRGVYTGRVREPLQENINIEGDIYATLKEFGL</sequence>
<feature type="binding site" evidence="4">
    <location>
        <position position="44"/>
    </location>
    <ligand>
        <name>pyruvate</name>
        <dbReference type="ChEBI" id="CHEBI:15361"/>
    </ligand>
</feature>
<name>A0A6N0NW62_9CREN</name>
<dbReference type="GeneID" id="55640998"/>
<dbReference type="PANTHER" id="PTHR12128:SF66">
    <property type="entry name" value="4-HYDROXY-2-OXOGLUTARATE ALDOLASE, MITOCHONDRIAL"/>
    <property type="match status" value="1"/>
</dbReference>
<dbReference type="PANTHER" id="PTHR12128">
    <property type="entry name" value="DIHYDRODIPICOLINATE SYNTHASE"/>
    <property type="match status" value="1"/>
</dbReference>
<organism evidence="5 6">
    <name type="scientific">Metallosphaera tengchongensis</name>
    <dbReference type="NCBI Taxonomy" id="1532350"/>
    <lineage>
        <taxon>Archaea</taxon>
        <taxon>Thermoproteota</taxon>
        <taxon>Thermoprotei</taxon>
        <taxon>Sulfolobales</taxon>
        <taxon>Sulfolobaceae</taxon>
        <taxon>Metallosphaera</taxon>
    </lineage>
</organism>
<evidence type="ECO:0000256" key="2">
    <source>
        <dbReference type="ARBA" id="ARBA00023270"/>
    </source>
</evidence>
<feature type="active site" description="Schiff-base intermediate with substrate" evidence="3">
    <location>
        <position position="157"/>
    </location>
</feature>
<dbReference type="InterPro" id="IPR020625">
    <property type="entry name" value="Schiff_base-form_aldolases_AS"/>
</dbReference>
<dbReference type="SUPFAM" id="SSF51569">
    <property type="entry name" value="Aldolase"/>
    <property type="match status" value="1"/>
</dbReference>
<dbReference type="GO" id="GO:0008840">
    <property type="term" value="F:4-hydroxy-tetrahydrodipicolinate synthase activity"/>
    <property type="evidence" value="ECO:0007669"/>
    <property type="project" value="TreeGrafter"/>
</dbReference>
<dbReference type="PIRSF" id="PIRSF001365">
    <property type="entry name" value="DHDPS"/>
    <property type="match status" value="1"/>
</dbReference>
<dbReference type="GO" id="GO:0044281">
    <property type="term" value="P:small molecule metabolic process"/>
    <property type="evidence" value="ECO:0007669"/>
    <property type="project" value="UniProtKB-ARBA"/>
</dbReference>
<protein>
    <submittedName>
        <fullName evidence="5">Dihydrodipicolinate synthase family protein</fullName>
    </submittedName>
</protein>
<evidence type="ECO:0000313" key="5">
    <source>
        <dbReference type="EMBL" id="QKQ99597.1"/>
    </source>
</evidence>
<feature type="active site" description="Proton donor/acceptor" evidence="3">
    <location>
        <position position="129"/>
    </location>
</feature>
<dbReference type="RefSeq" id="WP_174629678.1">
    <property type="nucleotide sequence ID" value="NZ_CP049074.1"/>
</dbReference>
<dbReference type="AlphaFoldDB" id="A0A6N0NW62"/>
<dbReference type="PRINTS" id="PR00146">
    <property type="entry name" value="DHPICSNTHASE"/>
</dbReference>
<dbReference type="Pfam" id="PF00701">
    <property type="entry name" value="DHDPS"/>
    <property type="match status" value="1"/>
</dbReference>
<accession>A0A6N0NW62</accession>
<dbReference type="KEGG" id="mten:GWK48_03575"/>
<evidence type="ECO:0000256" key="4">
    <source>
        <dbReference type="PIRSR" id="PIRSR001365-2"/>
    </source>
</evidence>
<keyword evidence="2" id="KW-0704">Schiff base</keyword>
<dbReference type="CDD" id="cd00408">
    <property type="entry name" value="DHDPS-like"/>
    <property type="match status" value="1"/>
</dbReference>
<gene>
    <name evidence="5" type="ORF">GWK48_03575</name>
</gene>
<dbReference type="PROSITE" id="PS00666">
    <property type="entry name" value="DHDPS_2"/>
    <property type="match status" value="1"/>
</dbReference>
<evidence type="ECO:0000256" key="1">
    <source>
        <dbReference type="ARBA" id="ARBA00023239"/>
    </source>
</evidence>
<dbReference type="OrthoDB" id="33636at2157"/>
<keyword evidence="1" id="KW-0456">Lyase</keyword>
<evidence type="ECO:0000256" key="3">
    <source>
        <dbReference type="PIRSR" id="PIRSR001365-1"/>
    </source>
</evidence>
<dbReference type="Proteomes" id="UP000509301">
    <property type="component" value="Chromosome"/>
</dbReference>
<dbReference type="InterPro" id="IPR013785">
    <property type="entry name" value="Aldolase_TIM"/>
</dbReference>
<dbReference type="Gene3D" id="3.20.20.70">
    <property type="entry name" value="Aldolase class I"/>
    <property type="match status" value="1"/>
</dbReference>
<feature type="binding site" evidence="4">
    <location>
        <position position="201"/>
    </location>
    <ligand>
        <name>pyruvate</name>
        <dbReference type="ChEBI" id="CHEBI:15361"/>
    </ligand>
</feature>
<dbReference type="EMBL" id="CP049074">
    <property type="protein sequence ID" value="QKQ99597.1"/>
    <property type="molecule type" value="Genomic_DNA"/>
</dbReference>
<evidence type="ECO:0000313" key="6">
    <source>
        <dbReference type="Proteomes" id="UP000509301"/>
    </source>
</evidence>
<dbReference type="InterPro" id="IPR002220">
    <property type="entry name" value="DapA-like"/>
</dbReference>
<proteinExistence type="predicted"/>
<keyword evidence="6" id="KW-1185">Reference proteome</keyword>
<reference evidence="5 6" key="1">
    <citation type="submission" date="2020-02" db="EMBL/GenBank/DDBJ databases">
        <title>Comparative genome analysis reveals the metabolism and evolution of the thermophilic archaeal genus Metallosphaera.</title>
        <authorList>
            <person name="Jiang C."/>
        </authorList>
    </citation>
    <scope>NUCLEOTIDE SEQUENCE [LARGE SCALE GENOMIC DNA]</scope>
    <source>
        <strain evidence="5 6">Ric-A</strain>
    </source>
</reference>
<dbReference type="GO" id="GO:0008675">
    <property type="term" value="F:2-dehydro-3-deoxy-phosphogluconate aldolase activity"/>
    <property type="evidence" value="ECO:0007669"/>
    <property type="project" value="UniProtKB-ARBA"/>
</dbReference>
<dbReference type="SMART" id="SM01130">
    <property type="entry name" value="DHDPS"/>
    <property type="match status" value="1"/>
</dbReference>